<feature type="transmembrane region" description="Helical" evidence="6">
    <location>
        <begin position="364"/>
        <end position="384"/>
    </location>
</feature>
<evidence type="ECO:0000256" key="5">
    <source>
        <dbReference type="ARBA" id="ARBA00023136"/>
    </source>
</evidence>
<evidence type="ECO:0000313" key="7">
    <source>
        <dbReference type="EMBL" id="MDP9824392.1"/>
    </source>
</evidence>
<keyword evidence="3 6" id="KW-0812">Transmembrane</keyword>
<feature type="transmembrane region" description="Helical" evidence="6">
    <location>
        <begin position="49"/>
        <end position="71"/>
    </location>
</feature>
<evidence type="ECO:0000256" key="6">
    <source>
        <dbReference type="SAM" id="Phobius"/>
    </source>
</evidence>
<dbReference type="PIRSF" id="PIRSF006060">
    <property type="entry name" value="AA_transporter"/>
    <property type="match status" value="1"/>
</dbReference>
<dbReference type="Pfam" id="PF13520">
    <property type="entry name" value="AA_permease_2"/>
    <property type="match status" value="1"/>
</dbReference>
<evidence type="ECO:0000313" key="8">
    <source>
        <dbReference type="Proteomes" id="UP001235712"/>
    </source>
</evidence>
<evidence type="ECO:0000256" key="2">
    <source>
        <dbReference type="ARBA" id="ARBA00022448"/>
    </source>
</evidence>
<evidence type="ECO:0000256" key="1">
    <source>
        <dbReference type="ARBA" id="ARBA00004141"/>
    </source>
</evidence>
<evidence type="ECO:0000256" key="3">
    <source>
        <dbReference type="ARBA" id="ARBA00022692"/>
    </source>
</evidence>
<dbReference type="EMBL" id="JAUSQZ010000001">
    <property type="protein sequence ID" value="MDP9824392.1"/>
    <property type="molecule type" value="Genomic_DNA"/>
</dbReference>
<dbReference type="Gene3D" id="1.20.1740.10">
    <property type="entry name" value="Amino acid/polyamine transporter I"/>
    <property type="match status" value="1"/>
</dbReference>
<dbReference type="Proteomes" id="UP001235712">
    <property type="component" value="Unassembled WGS sequence"/>
</dbReference>
<feature type="transmembrane region" description="Helical" evidence="6">
    <location>
        <begin position="339"/>
        <end position="358"/>
    </location>
</feature>
<feature type="transmembrane region" description="Helical" evidence="6">
    <location>
        <begin position="290"/>
        <end position="309"/>
    </location>
</feature>
<name>A0ABT9NVD6_9ACTN</name>
<keyword evidence="2" id="KW-0813">Transport</keyword>
<feature type="transmembrane region" description="Helical" evidence="6">
    <location>
        <begin position="92"/>
        <end position="120"/>
    </location>
</feature>
<feature type="transmembrane region" description="Helical" evidence="6">
    <location>
        <begin position="237"/>
        <end position="259"/>
    </location>
</feature>
<dbReference type="InterPro" id="IPR002293">
    <property type="entry name" value="AA/rel_permease1"/>
</dbReference>
<comment type="subcellular location">
    <subcellularLocation>
        <location evidence="1">Membrane</location>
        <topology evidence="1">Multi-pass membrane protein</topology>
    </subcellularLocation>
</comment>
<proteinExistence type="predicted"/>
<evidence type="ECO:0000256" key="4">
    <source>
        <dbReference type="ARBA" id="ARBA00022989"/>
    </source>
</evidence>
<comment type="caution">
    <text evidence="7">The sequence shown here is derived from an EMBL/GenBank/DDBJ whole genome shotgun (WGS) entry which is preliminary data.</text>
</comment>
<feature type="transmembrane region" description="Helical" evidence="6">
    <location>
        <begin position="196"/>
        <end position="216"/>
    </location>
</feature>
<protein>
    <submittedName>
        <fullName evidence="7">Amino acid transporter</fullName>
    </submittedName>
</protein>
<dbReference type="PANTHER" id="PTHR45649">
    <property type="entry name" value="AMINO-ACID PERMEASE BAT1"/>
    <property type="match status" value="1"/>
</dbReference>
<reference evidence="7 8" key="1">
    <citation type="submission" date="2023-07" db="EMBL/GenBank/DDBJ databases">
        <title>Sequencing the genomes of 1000 actinobacteria strains.</title>
        <authorList>
            <person name="Klenk H.-P."/>
        </authorList>
    </citation>
    <scope>NUCLEOTIDE SEQUENCE [LARGE SCALE GENOMIC DNA]</scope>
    <source>
        <strain evidence="7 8">DSM 44388</strain>
    </source>
</reference>
<feature type="transmembrane region" description="Helical" evidence="6">
    <location>
        <begin position="21"/>
        <end position="43"/>
    </location>
</feature>
<keyword evidence="5 6" id="KW-0472">Membrane</keyword>
<gene>
    <name evidence="7" type="ORF">J2S57_000141</name>
</gene>
<feature type="transmembrane region" description="Helical" evidence="6">
    <location>
        <begin position="157"/>
        <end position="181"/>
    </location>
</feature>
<sequence>MTQDTGYAQELQRGLSLWSTFSIGFATISPVVGIYAVVSLGYVTAGPSWVWLIPLVLVLQLTVATVYAELASQWPIAGGCYQWVRRLAGDRTGWFTGFLYLASAIASLTTVAYLGAPWLWSLFTDEVLSSGGRVACGVALLLLAVALNQLGVNPLKWFLNAGIAAEAVASVGISIALLLFFRNHDLSLLFEGPSNGGGFAGFLAALAVGGWAFLGFDACSQVSEETVDPQREVPRAILRSLTSVGLVVLLTGLSVTLSYGDVAAAESGETIDPVYAAVVEAFGAWAGKPFVAVVLVAFIACAVSILTYIGRAMYGMARDGMLPASHVLRRVSARKVPHVALWVTTVLAALGLLLGLNGDAAGTLIAFGSGGFYIVFLIVTATALRARLSGRWNPAAGALKLGRKGLVLNVIAVIWLVFEAINVAWPRACLAAPGAPWIVVWAVVTVFSALTVIGVIYLVVARPHLRVATSESFAELEESR</sequence>
<keyword evidence="4 6" id="KW-1133">Transmembrane helix</keyword>
<keyword evidence="8" id="KW-1185">Reference proteome</keyword>
<feature type="transmembrane region" description="Helical" evidence="6">
    <location>
        <begin position="437"/>
        <end position="460"/>
    </location>
</feature>
<feature type="transmembrane region" description="Helical" evidence="6">
    <location>
        <begin position="405"/>
        <end position="425"/>
    </location>
</feature>
<accession>A0ABT9NVD6</accession>
<dbReference type="RefSeq" id="WP_307236871.1">
    <property type="nucleotide sequence ID" value="NZ_JAUSQZ010000001.1"/>
</dbReference>
<dbReference type="PANTHER" id="PTHR45649:SF26">
    <property type="entry name" value="OS04G0435100 PROTEIN"/>
    <property type="match status" value="1"/>
</dbReference>
<organism evidence="7 8">
    <name type="scientific">Kineosporia succinea</name>
    <dbReference type="NCBI Taxonomy" id="84632"/>
    <lineage>
        <taxon>Bacteria</taxon>
        <taxon>Bacillati</taxon>
        <taxon>Actinomycetota</taxon>
        <taxon>Actinomycetes</taxon>
        <taxon>Kineosporiales</taxon>
        <taxon>Kineosporiaceae</taxon>
        <taxon>Kineosporia</taxon>
    </lineage>
</organism>
<feature type="transmembrane region" description="Helical" evidence="6">
    <location>
        <begin position="132"/>
        <end position="150"/>
    </location>
</feature>